<dbReference type="InterPro" id="IPR006292">
    <property type="entry name" value="RNase_D"/>
</dbReference>
<evidence type="ECO:0000256" key="1">
    <source>
        <dbReference type="ARBA" id="ARBA00022490"/>
    </source>
</evidence>
<dbReference type="SUPFAM" id="SSF53098">
    <property type="entry name" value="Ribonuclease H-like"/>
    <property type="match status" value="1"/>
</dbReference>
<protein>
    <recommendedName>
        <fullName evidence="6">Ribonuclease D</fullName>
        <shortName evidence="6">RNase D</shortName>
        <ecNumber evidence="6">3.1.13.5</ecNumber>
    </recommendedName>
</protein>
<comment type="subcellular location">
    <subcellularLocation>
        <location evidence="6">Cytoplasm</location>
    </subcellularLocation>
</comment>
<dbReference type="GO" id="GO:0008408">
    <property type="term" value="F:3'-5' exonuclease activity"/>
    <property type="evidence" value="ECO:0007669"/>
    <property type="project" value="InterPro"/>
</dbReference>
<evidence type="ECO:0000313" key="8">
    <source>
        <dbReference type="EMBL" id="SFH39496.1"/>
    </source>
</evidence>
<dbReference type="EMBL" id="FOPY01000003">
    <property type="protein sequence ID" value="SFH39496.1"/>
    <property type="molecule type" value="Genomic_DNA"/>
</dbReference>
<keyword evidence="4 6" id="KW-0378">Hydrolase</keyword>
<comment type="function">
    <text evidence="6">Exonuclease involved in the 3' processing of various precursor tRNAs. Initiates hydrolysis at the 3'-terminus of an RNA molecule and releases 5'-mononucleotides.</text>
</comment>
<dbReference type="GO" id="GO:0000166">
    <property type="term" value="F:nucleotide binding"/>
    <property type="evidence" value="ECO:0007669"/>
    <property type="project" value="InterPro"/>
</dbReference>
<dbReference type="HAMAP" id="MF_01899">
    <property type="entry name" value="RNase_D"/>
    <property type="match status" value="1"/>
</dbReference>
<dbReference type="SMART" id="SM00474">
    <property type="entry name" value="35EXOc"/>
    <property type="match status" value="1"/>
</dbReference>
<dbReference type="InterPro" id="IPR044876">
    <property type="entry name" value="HRDC_dom_sf"/>
</dbReference>
<evidence type="ECO:0000256" key="6">
    <source>
        <dbReference type="HAMAP-Rule" id="MF_01899"/>
    </source>
</evidence>
<dbReference type="InterPro" id="IPR036397">
    <property type="entry name" value="RNaseH_sf"/>
</dbReference>
<dbReference type="GO" id="GO:0003676">
    <property type="term" value="F:nucleic acid binding"/>
    <property type="evidence" value="ECO:0007669"/>
    <property type="project" value="InterPro"/>
</dbReference>
<keyword evidence="2 6" id="KW-0819">tRNA processing</keyword>
<dbReference type="GO" id="GO:0033890">
    <property type="term" value="F:ribonuclease D activity"/>
    <property type="evidence" value="ECO:0007669"/>
    <property type="project" value="UniProtKB-UniRule"/>
</dbReference>
<dbReference type="InterPro" id="IPR002562">
    <property type="entry name" value="3'-5'_exonuclease_dom"/>
</dbReference>
<evidence type="ECO:0000313" key="9">
    <source>
        <dbReference type="Proteomes" id="UP000199040"/>
    </source>
</evidence>
<dbReference type="GO" id="GO:0005737">
    <property type="term" value="C:cytoplasm"/>
    <property type="evidence" value="ECO:0007669"/>
    <property type="project" value="UniProtKB-SubCell"/>
</dbReference>
<dbReference type="InterPro" id="IPR051086">
    <property type="entry name" value="RNase_D-like"/>
</dbReference>
<dbReference type="Pfam" id="PF21293">
    <property type="entry name" value="RNAseD_HRDC_C"/>
    <property type="match status" value="1"/>
</dbReference>
<proteinExistence type="inferred from homology"/>
<dbReference type="InterPro" id="IPR002121">
    <property type="entry name" value="HRDC_dom"/>
</dbReference>
<dbReference type="Proteomes" id="UP000199040">
    <property type="component" value="Unassembled WGS sequence"/>
</dbReference>
<dbReference type="RefSeq" id="WP_092844229.1">
    <property type="nucleotide sequence ID" value="NZ_FOPY01000003.1"/>
</dbReference>
<dbReference type="Gene3D" id="3.30.420.10">
    <property type="entry name" value="Ribonuclease H-like superfamily/Ribonuclease H"/>
    <property type="match status" value="1"/>
</dbReference>
<dbReference type="SMART" id="SM00341">
    <property type="entry name" value="HRDC"/>
    <property type="match status" value="1"/>
</dbReference>
<dbReference type="PROSITE" id="PS50967">
    <property type="entry name" value="HRDC"/>
    <property type="match status" value="1"/>
</dbReference>
<comment type="catalytic activity">
    <reaction evidence="6">
        <text>Exonucleolytic cleavage that removes extra residues from the 3'-terminus of tRNA to produce 5'-mononucleotides.</text>
        <dbReference type="EC" id="3.1.13.5"/>
    </reaction>
</comment>
<dbReference type="InterPro" id="IPR010997">
    <property type="entry name" value="HRDC-like_sf"/>
</dbReference>
<sequence length="381" mass="43160">MPVDPDIQWVDTPDALNQACEALATVSFLAVDTEFIRESSFHPIPALIQLTGGDTVYLVDPQALEANDAMRRLLGREGPVKLLHACSEDLEVLAKWSGVIVQPMIDTQLAQGMLGETPAMGYQRLVEHWTGDVLPKDETRSDWLERPLSDAQCRYAALDVVYLLPIWQLQRQALEERGRLTWLEADCGELVSQAQRSDENDEEWYRRHRQLWRLDPRSVAAYQRLTAWREAQVRQRDMPRNWLVSDKVLYSIAESLPANRYELAQVEGVKPTLVKSEGDVLLAILREVIHLEPEALPTALPSPMSGPFKRRLKRLKGCVSETADRLGVAPELLARRRDLEALVVADLEQLPLPLPDGWRGELLTEPFEKALEAIASEVERN</sequence>
<dbReference type="CDD" id="cd06142">
    <property type="entry name" value="RNaseD_exo"/>
    <property type="match status" value="1"/>
</dbReference>
<accession>A0A1I2ZPF2</accession>
<dbReference type="STRING" id="442341.SAMN04487959_103262"/>
<dbReference type="EC" id="3.1.13.5" evidence="6"/>
<organism evidence="8 9">
    <name type="scientific">Modicisalibacter xianhensis</name>
    <dbReference type="NCBI Taxonomy" id="442341"/>
    <lineage>
        <taxon>Bacteria</taxon>
        <taxon>Pseudomonadati</taxon>
        <taxon>Pseudomonadota</taxon>
        <taxon>Gammaproteobacteria</taxon>
        <taxon>Oceanospirillales</taxon>
        <taxon>Halomonadaceae</taxon>
        <taxon>Modicisalibacter</taxon>
    </lineage>
</organism>
<name>A0A1I2ZPF2_9GAMM</name>
<evidence type="ECO:0000256" key="4">
    <source>
        <dbReference type="ARBA" id="ARBA00022801"/>
    </source>
</evidence>
<dbReference type="Pfam" id="PF00570">
    <property type="entry name" value="HRDC"/>
    <property type="match status" value="1"/>
</dbReference>
<dbReference type="PANTHER" id="PTHR47649:SF1">
    <property type="entry name" value="RIBONUCLEASE D"/>
    <property type="match status" value="1"/>
</dbReference>
<reference evidence="8 9" key="1">
    <citation type="submission" date="2016-10" db="EMBL/GenBank/DDBJ databases">
        <authorList>
            <person name="de Groot N.N."/>
        </authorList>
    </citation>
    <scope>NUCLEOTIDE SEQUENCE [LARGE SCALE GENOMIC DNA]</scope>
    <source>
        <strain evidence="8 9">CGMCC 1.6848</strain>
    </source>
</reference>
<keyword evidence="5 6" id="KW-0269">Exonuclease</keyword>
<evidence type="ECO:0000256" key="5">
    <source>
        <dbReference type="ARBA" id="ARBA00022839"/>
    </source>
</evidence>
<comment type="similarity">
    <text evidence="6">Belongs to the RNase D family.</text>
</comment>
<comment type="cofactor">
    <cofactor evidence="6">
        <name>a divalent metal cation</name>
        <dbReference type="ChEBI" id="CHEBI:60240"/>
    </cofactor>
</comment>
<dbReference type="AlphaFoldDB" id="A0A1I2ZPF2"/>
<evidence type="ECO:0000256" key="2">
    <source>
        <dbReference type="ARBA" id="ARBA00022694"/>
    </source>
</evidence>
<dbReference type="NCBIfam" id="TIGR01388">
    <property type="entry name" value="rnd"/>
    <property type="match status" value="1"/>
</dbReference>
<keyword evidence="9" id="KW-1185">Reference proteome</keyword>
<gene>
    <name evidence="6" type="primary">rnd</name>
    <name evidence="8" type="ORF">SAMN04487959_103262</name>
</gene>
<dbReference type="Gene3D" id="1.10.150.80">
    <property type="entry name" value="HRDC domain"/>
    <property type="match status" value="2"/>
</dbReference>
<feature type="domain" description="HRDC" evidence="7">
    <location>
        <begin position="215"/>
        <end position="295"/>
    </location>
</feature>
<dbReference type="SUPFAM" id="SSF47819">
    <property type="entry name" value="HRDC-like"/>
    <property type="match status" value="2"/>
</dbReference>
<dbReference type="Pfam" id="PF01612">
    <property type="entry name" value="DNA_pol_A_exo1"/>
    <property type="match status" value="1"/>
</dbReference>
<dbReference type="InterPro" id="IPR012337">
    <property type="entry name" value="RNaseH-like_sf"/>
</dbReference>
<dbReference type="InterPro" id="IPR048579">
    <property type="entry name" value="RNAseD_HRDC_C"/>
</dbReference>
<evidence type="ECO:0000256" key="3">
    <source>
        <dbReference type="ARBA" id="ARBA00022722"/>
    </source>
</evidence>
<dbReference type="PANTHER" id="PTHR47649">
    <property type="entry name" value="RIBONUCLEASE D"/>
    <property type="match status" value="1"/>
</dbReference>
<keyword evidence="3 6" id="KW-0540">Nuclease</keyword>
<keyword evidence="1 6" id="KW-0963">Cytoplasm</keyword>
<evidence type="ECO:0000259" key="7">
    <source>
        <dbReference type="PROSITE" id="PS50967"/>
    </source>
</evidence>
<dbReference type="GO" id="GO:0042780">
    <property type="term" value="P:tRNA 3'-end processing"/>
    <property type="evidence" value="ECO:0007669"/>
    <property type="project" value="UniProtKB-UniRule"/>
</dbReference>